<dbReference type="Proteomes" id="UP000053660">
    <property type="component" value="Unassembled WGS sequence"/>
</dbReference>
<evidence type="ECO:0000313" key="1">
    <source>
        <dbReference type="EMBL" id="KHJ78133.1"/>
    </source>
</evidence>
<organism evidence="1 2">
    <name type="scientific">Oesophagostomum dentatum</name>
    <name type="common">Nodular worm</name>
    <dbReference type="NCBI Taxonomy" id="61180"/>
    <lineage>
        <taxon>Eukaryota</taxon>
        <taxon>Metazoa</taxon>
        <taxon>Ecdysozoa</taxon>
        <taxon>Nematoda</taxon>
        <taxon>Chromadorea</taxon>
        <taxon>Rhabditida</taxon>
        <taxon>Rhabditina</taxon>
        <taxon>Rhabditomorpha</taxon>
        <taxon>Strongyloidea</taxon>
        <taxon>Strongylidae</taxon>
        <taxon>Oesophagostomum</taxon>
    </lineage>
</organism>
<protein>
    <submittedName>
        <fullName evidence="1">Uncharacterized protein</fullName>
    </submittedName>
</protein>
<accession>A0A0B1RYM4</accession>
<dbReference type="EMBL" id="KN610076">
    <property type="protein sequence ID" value="KHJ78133.1"/>
    <property type="molecule type" value="Genomic_DNA"/>
</dbReference>
<proteinExistence type="predicted"/>
<reference evidence="1 2" key="1">
    <citation type="submission" date="2014-03" db="EMBL/GenBank/DDBJ databases">
        <title>Draft genome of the hookworm Oesophagostomum dentatum.</title>
        <authorList>
            <person name="Mitreva M."/>
        </authorList>
    </citation>
    <scope>NUCLEOTIDE SEQUENCE [LARGE SCALE GENOMIC DNA]</scope>
    <source>
        <strain evidence="1 2">OD-Hann</strain>
    </source>
</reference>
<gene>
    <name evidence="1" type="ORF">OESDEN_22247</name>
</gene>
<name>A0A0B1RYM4_OESDE</name>
<evidence type="ECO:0000313" key="2">
    <source>
        <dbReference type="Proteomes" id="UP000053660"/>
    </source>
</evidence>
<dbReference type="AlphaFoldDB" id="A0A0B1RYM4"/>
<sequence length="76" mass="8341">MRGGRHQHHATLAPRNIGEARWMRRVAIVAVPLLQANNMSRVAQWNIGAHWATRLRVVSLVGRTPASGPSAGQNAR</sequence>
<keyword evidence="2" id="KW-1185">Reference proteome</keyword>